<dbReference type="GO" id="GO:0035613">
    <property type="term" value="F:RNA stem-loop binding"/>
    <property type="evidence" value="ECO:0007669"/>
    <property type="project" value="TreeGrafter"/>
</dbReference>
<keyword evidence="7" id="KW-0378">Hydrolase</keyword>
<evidence type="ECO:0000256" key="8">
    <source>
        <dbReference type="ARBA" id="ARBA00022833"/>
    </source>
</evidence>
<reference evidence="21" key="1">
    <citation type="submission" date="2022-12" db="EMBL/GenBank/DDBJ databases">
        <authorList>
            <person name="Alioto T."/>
            <person name="Alioto T."/>
            <person name="Gomez Garrido J."/>
        </authorList>
    </citation>
    <scope>NUCLEOTIDE SEQUENCE</scope>
</reference>
<dbReference type="PROSITE" id="PS51027">
    <property type="entry name" value="INTEGRASE_DBD"/>
    <property type="match status" value="1"/>
</dbReference>
<dbReference type="Pfam" id="PF00078">
    <property type="entry name" value="RVT_1"/>
    <property type="match status" value="1"/>
</dbReference>
<feature type="compositionally biased region" description="Polar residues" evidence="15">
    <location>
        <begin position="785"/>
        <end position="794"/>
    </location>
</feature>
<dbReference type="Gene3D" id="1.10.10.200">
    <property type="match status" value="1"/>
</dbReference>
<dbReference type="InterPro" id="IPR017856">
    <property type="entry name" value="Integrase-like_N"/>
</dbReference>
<feature type="region of interest" description="Disordered" evidence="15">
    <location>
        <begin position="765"/>
        <end position="797"/>
    </location>
</feature>
<evidence type="ECO:0000259" key="18">
    <source>
        <dbReference type="PROSITE" id="PS50879"/>
    </source>
</evidence>
<dbReference type="SUPFAM" id="SSF46919">
    <property type="entry name" value="N-terminal Zn binding domain of HIV integrase"/>
    <property type="match status" value="1"/>
</dbReference>
<gene>
    <name evidence="21" type="ORF">PODLI_1B021749</name>
</gene>
<evidence type="ECO:0000259" key="17">
    <source>
        <dbReference type="PROSITE" id="PS50878"/>
    </source>
</evidence>
<dbReference type="Pfam" id="PF00552">
    <property type="entry name" value="IN_DBD_C"/>
    <property type="match status" value="1"/>
</dbReference>
<dbReference type="InterPro" id="IPR002156">
    <property type="entry name" value="RNaseH_domain"/>
</dbReference>
<dbReference type="Pfam" id="PF02022">
    <property type="entry name" value="Integrase_Zn"/>
    <property type="match status" value="1"/>
</dbReference>
<feature type="domain" description="Reverse transcriptase" evidence="17">
    <location>
        <begin position="1"/>
        <end position="140"/>
    </location>
</feature>
<keyword evidence="6" id="KW-0255">Endonuclease</keyword>
<comment type="caution">
    <text evidence="21">The sequence shown here is derived from an EMBL/GenBank/DDBJ whole genome shotgun (WGS) entry which is preliminary data.</text>
</comment>
<organism evidence="21 22">
    <name type="scientific">Podarcis lilfordi</name>
    <name type="common">Lilford's wall lizard</name>
    <dbReference type="NCBI Taxonomy" id="74358"/>
    <lineage>
        <taxon>Eukaryota</taxon>
        <taxon>Metazoa</taxon>
        <taxon>Chordata</taxon>
        <taxon>Craniata</taxon>
        <taxon>Vertebrata</taxon>
        <taxon>Euteleostomi</taxon>
        <taxon>Lepidosauria</taxon>
        <taxon>Squamata</taxon>
        <taxon>Bifurcata</taxon>
        <taxon>Unidentata</taxon>
        <taxon>Episquamata</taxon>
        <taxon>Laterata</taxon>
        <taxon>Lacertibaenia</taxon>
        <taxon>Lacertidae</taxon>
        <taxon>Podarcis</taxon>
    </lineage>
</organism>
<dbReference type="InterPro" id="IPR001584">
    <property type="entry name" value="Integrase_cat-core"/>
</dbReference>
<evidence type="ECO:0000256" key="4">
    <source>
        <dbReference type="ARBA" id="ARBA00022722"/>
    </source>
</evidence>
<evidence type="ECO:0000256" key="13">
    <source>
        <dbReference type="PROSITE-ProRule" id="PRU00450"/>
    </source>
</evidence>
<dbReference type="SUPFAM" id="SSF50122">
    <property type="entry name" value="DNA-binding domain of retroviral integrase"/>
    <property type="match status" value="1"/>
</dbReference>
<dbReference type="PROSITE" id="PS50994">
    <property type="entry name" value="INTEGRASE"/>
    <property type="match status" value="1"/>
</dbReference>
<keyword evidence="12" id="KW-0511">Multifunctional enzyme</keyword>
<keyword evidence="13" id="KW-0863">Zinc-finger</keyword>
<dbReference type="InterPro" id="IPR036397">
    <property type="entry name" value="RNaseH_sf"/>
</dbReference>
<evidence type="ECO:0000256" key="5">
    <source>
        <dbReference type="ARBA" id="ARBA00022723"/>
    </source>
</evidence>
<sequence>MWSAKSKFNPTFLSIGYNRFARLFFSIPLQEKDRKLFAFTVPVLNNSQPTERYQWKVLPQGMLNSPTMCQHYVSQALQPFRLQHPHLLICHYMDDVLISGPRLPPHWKQDMQACLSRYGLKIAPEKVQESSPFHYLGHKMIASYSIPIVPELHVPKTMKYVQLQQLLGNINWIRPYFKIPLEVLRPLFSALKGHQSPGEKITLTPTQQETVAQLKEIMRLHWVDRAILNVLPDVVIMTDSVQPFAAIIQLGPSKVHIIEWLYLHHTPKNTVTPLVDLLAQLISKGRRRCKSLFGTDCGQLIVPMPLEQWETALSTSMDLQCALADFVGQVDCHIPADPRLQMSKQFSLSFSTILSPVPLDAPTVFTDGSPSRGVVAWQQDEEWHSLYTLPQKSAQRSELAAAVKALHHFSKQPLNLVVDSLYVANVITRLQGSYVSPLLDDNLLSLFLSLQLLLSTRSHPLFVVHIRSHQPFPGFITEGNAKADSLLRALPVSPIESHAFHHQNAKALSRQFQIPLEAARAIIQQCPQCSNQIGHPSPGVNPRGLASNQLWQMDVTHFAPFSPWKFIHVCVDTFSGFIWATPQRGEQVKHVCNHLVRTMSVMGKPHSLKTDNAPAYCAKTFAQFCETWNIHHLFGIPYNSQGQAIVERANRTLKTALQRQEKKAGVPASLSEKEGWLASVLFTLNHLNVSIQDHQSYTRLQKHFQQTEILPAPLVRYKILPSNEWSEPVKLITWGKGYAAVSTPQGPRWVPARCIRLYHGMATVPPESSTAVRPHTTDRPGRSAQPPQDSQAGNRNGPVTWGQIKSLSCQAEQLRKEKQLEATPENLLLCVISCLNINSMTVLILIALFLPLSASTPTSDTHAPTNVWESFAKTLNISSFCLTQQVSIGEILGSCLIPVCHDPFDIQNDTWFFSSLPTNDSLRTLGYSGYYVWGNQVRRRPSLAIDLSTPYVASFNVTCARMVNCTKANCVKMGTDNFHCSDYVNISYLYKYTELPAGWFWSCPGYTFNYIPANISHGTPCCLSRLSIVLPKSII</sequence>
<accession>A0AA35QQN3</accession>
<dbReference type="GO" id="GO:0015074">
    <property type="term" value="P:DNA integration"/>
    <property type="evidence" value="ECO:0007669"/>
    <property type="project" value="UniProtKB-KW"/>
</dbReference>
<dbReference type="InterPro" id="IPR000477">
    <property type="entry name" value="RT_dom"/>
</dbReference>
<dbReference type="InterPro" id="IPR043502">
    <property type="entry name" value="DNA/RNA_pol_sf"/>
</dbReference>
<feature type="domain" description="Integrase catalytic" evidence="19">
    <location>
        <begin position="538"/>
        <end position="707"/>
    </location>
</feature>
<dbReference type="PROSITE" id="PS50879">
    <property type="entry name" value="RNASE_H_1"/>
    <property type="match status" value="1"/>
</dbReference>
<dbReference type="InterPro" id="IPR036862">
    <property type="entry name" value="Integrase_C_dom_sf_retrovir"/>
</dbReference>
<evidence type="ECO:0000256" key="12">
    <source>
        <dbReference type="ARBA" id="ARBA00023268"/>
    </source>
</evidence>
<feature type="domain" description="RNase H type-1" evidence="18">
    <location>
        <begin position="358"/>
        <end position="492"/>
    </location>
</feature>
<dbReference type="Gene3D" id="3.30.70.270">
    <property type="match status" value="2"/>
</dbReference>
<dbReference type="Gene3D" id="3.30.420.10">
    <property type="entry name" value="Ribonuclease H-like superfamily/Ribonuclease H"/>
    <property type="match status" value="2"/>
</dbReference>
<dbReference type="InterPro" id="IPR003308">
    <property type="entry name" value="Integrase_Zn-bd_dom_N"/>
</dbReference>
<dbReference type="SUPFAM" id="SSF56672">
    <property type="entry name" value="DNA/RNA polymerases"/>
    <property type="match status" value="1"/>
</dbReference>
<evidence type="ECO:0000256" key="15">
    <source>
        <dbReference type="SAM" id="MobiDB-lite"/>
    </source>
</evidence>
<evidence type="ECO:0000256" key="6">
    <source>
        <dbReference type="ARBA" id="ARBA00022759"/>
    </source>
</evidence>
<protein>
    <submittedName>
        <fullName evidence="21">Endogenous retrovirus group K member 11 Pol protein-like</fullName>
    </submittedName>
</protein>
<evidence type="ECO:0000259" key="16">
    <source>
        <dbReference type="PROSITE" id="PS50876"/>
    </source>
</evidence>
<dbReference type="InterPro" id="IPR012337">
    <property type="entry name" value="RNaseH-like_sf"/>
</dbReference>
<evidence type="ECO:0000256" key="1">
    <source>
        <dbReference type="ARBA" id="ARBA00010879"/>
    </source>
</evidence>
<dbReference type="InterPro" id="IPR001037">
    <property type="entry name" value="Integrase_C_retrovir"/>
</dbReference>
<dbReference type="AlphaFoldDB" id="A0AA35QQN3"/>
<evidence type="ECO:0000259" key="20">
    <source>
        <dbReference type="PROSITE" id="PS51027"/>
    </source>
</evidence>
<dbReference type="InterPro" id="IPR010661">
    <property type="entry name" value="RVT_thumb"/>
</dbReference>
<keyword evidence="22" id="KW-1185">Reference proteome</keyword>
<evidence type="ECO:0000256" key="11">
    <source>
        <dbReference type="ARBA" id="ARBA00023125"/>
    </source>
</evidence>
<comment type="similarity">
    <text evidence="1">Belongs to the beta type-B retroviral polymerase family. HERV class-II K(HML-2) pol subfamily.</text>
</comment>
<evidence type="ECO:0000256" key="2">
    <source>
        <dbReference type="ARBA" id="ARBA00022679"/>
    </source>
</evidence>
<evidence type="ECO:0000256" key="14">
    <source>
        <dbReference type="PROSITE-ProRule" id="PRU00506"/>
    </source>
</evidence>
<dbReference type="Proteomes" id="UP001178461">
    <property type="component" value="Unassembled WGS sequence"/>
</dbReference>
<feature type="domain" description="Integrase-type" evidence="20">
    <location>
        <begin position="713"/>
        <end position="760"/>
    </location>
</feature>
<dbReference type="PROSITE" id="PS50878">
    <property type="entry name" value="RT_POL"/>
    <property type="match status" value="1"/>
</dbReference>
<name>A0AA35QQN3_9SAUR</name>
<evidence type="ECO:0000259" key="19">
    <source>
        <dbReference type="PROSITE" id="PS50994"/>
    </source>
</evidence>
<keyword evidence="9" id="KW-0229">DNA integration</keyword>
<dbReference type="Pfam" id="PF06817">
    <property type="entry name" value="RVT_thumb"/>
    <property type="match status" value="1"/>
</dbReference>
<dbReference type="GO" id="GO:0003964">
    <property type="term" value="F:RNA-directed DNA polymerase activity"/>
    <property type="evidence" value="ECO:0007669"/>
    <property type="project" value="UniProtKB-KW"/>
</dbReference>
<dbReference type="GO" id="GO:0008270">
    <property type="term" value="F:zinc ion binding"/>
    <property type="evidence" value="ECO:0007669"/>
    <property type="project" value="UniProtKB-KW"/>
</dbReference>
<proteinExistence type="inferred from homology"/>
<dbReference type="PANTHER" id="PTHR41694:SF4">
    <property type="entry name" value="ENDOGENOUS RETROVIRUS GROUP K MEMBER 10 POL PROTEIN-RELATED"/>
    <property type="match status" value="1"/>
</dbReference>
<evidence type="ECO:0000256" key="3">
    <source>
        <dbReference type="ARBA" id="ARBA00022695"/>
    </source>
</evidence>
<dbReference type="Gene3D" id="2.30.30.10">
    <property type="entry name" value="Integrase, C-terminal domain superfamily, retroviral"/>
    <property type="match status" value="1"/>
</dbReference>
<dbReference type="Pfam" id="PF00665">
    <property type="entry name" value="rve"/>
    <property type="match status" value="1"/>
</dbReference>
<keyword evidence="4" id="KW-0540">Nuclease</keyword>
<keyword evidence="5" id="KW-0479">Metal-binding</keyword>
<keyword evidence="10" id="KW-0695">RNA-directed DNA polymerase</keyword>
<dbReference type="GO" id="GO:0003677">
    <property type="term" value="F:DNA binding"/>
    <property type="evidence" value="ECO:0007669"/>
    <property type="project" value="UniProtKB-KW"/>
</dbReference>
<dbReference type="GO" id="GO:0004523">
    <property type="term" value="F:RNA-DNA hybrid ribonuclease activity"/>
    <property type="evidence" value="ECO:0007669"/>
    <property type="project" value="InterPro"/>
</dbReference>
<dbReference type="EMBL" id="CANTUW010000335">
    <property type="protein sequence ID" value="CAI7935364.1"/>
    <property type="molecule type" value="Genomic_DNA"/>
</dbReference>
<evidence type="ECO:0000313" key="22">
    <source>
        <dbReference type="Proteomes" id="UP001178461"/>
    </source>
</evidence>
<evidence type="ECO:0000256" key="7">
    <source>
        <dbReference type="ARBA" id="ARBA00022801"/>
    </source>
</evidence>
<evidence type="ECO:0000256" key="10">
    <source>
        <dbReference type="ARBA" id="ARBA00022918"/>
    </source>
</evidence>
<dbReference type="PANTHER" id="PTHR41694">
    <property type="entry name" value="ENDOGENOUS RETROVIRUS GROUP K MEMBER POL PROTEIN"/>
    <property type="match status" value="1"/>
</dbReference>
<dbReference type="Gene3D" id="3.10.10.10">
    <property type="entry name" value="HIV Type 1 Reverse Transcriptase, subunit A, domain 1"/>
    <property type="match status" value="1"/>
</dbReference>
<evidence type="ECO:0000313" key="21">
    <source>
        <dbReference type="EMBL" id="CAI7935364.1"/>
    </source>
</evidence>
<keyword evidence="3" id="KW-0548">Nucleotidyltransferase</keyword>
<keyword evidence="8" id="KW-0862">Zinc</keyword>
<keyword evidence="2" id="KW-0808">Transferase</keyword>
<dbReference type="Pfam" id="PF00075">
    <property type="entry name" value="RNase_H"/>
    <property type="match status" value="1"/>
</dbReference>
<dbReference type="SUPFAM" id="SSF53098">
    <property type="entry name" value="Ribonuclease H-like"/>
    <property type="match status" value="2"/>
</dbReference>
<keyword evidence="11" id="KW-0238">DNA-binding</keyword>
<evidence type="ECO:0000256" key="9">
    <source>
        <dbReference type="ARBA" id="ARBA00022908"/>
    </source>
</evidence>
<feature type="domain" description="Integrase-type" evidence="16">
    <location>
        <begin position="489"/>
        <end position="530"/>
    </location>
</feature>
<dbReference type="InterPro" id="IPR043128">
    <property type="entry name" value="Rev_trsase/Diguanyl_cyclase"/>
</dbReference>
<feature type="DNA-binding region" description="Integrase-type" evidence="14">
    <location>
        <begin position="713"/>
        <end position="760"/>
    </location>
</feature>
<dbReference type="PROSITE" id="PS50876">
    <property type="entry name" value="ZF_INTEGRASE"/>
    <property type="match status" value="1"/>
</dbReference>